<feature type="compositionally biased region" description="Low complexity" evidence="1">
    <location>
        <begin position="31"/>
        <end position="60"/>
    </location>
</feature>
<gene>
    <name evidence="2" type="ORF">GCM10023329_20700</name>
</gene>
<organism evidence="2 3">
    <name type="scientific">Streptomyces sanyensis</name>
    <dbReference type="NCBI Taxonomy" id="568869"/>
    <lineage>
        <taxon>Bacteria</taxon>
        <taxon>Bacillati</taxon>
        <taxon>Actinomycetota</taxon>
        <taxon>Actinomycetes</taxon>
        <taxon>Kitasatosporales</taxon>
        <taxon>Streptomycetaceae</taxon>
        <taxon>Streptomyces</taxon>
    </lineage>
</organism>
<reference evidence="3" key="1">
    <citation type="journal article" date="2019" name="Int. J. Syst. Evol. Microbiol.">
        <title>The Global Catalogue of Microorganisms (GCM) 10K type strain sequencing project: providing services to taxonomists for standard genome sequencing and annotation.</title>
        <authorList>
            <consortium name="The Broad Institute Genomics Platform"/>
            <consortium name="The Broad Institute Genome Sequencing Center for Infectious Disease"/>
            <person name="Wu L."/>
            <person name="Ma J."/>
        </authorList>
    </citation>
    <scope>NUCLEOTIDE SEQUENCE [LARGE SCALE GENOMIC DNA]</scope>
    <source>
        <strain evidence="3">JCM 18324</strain>
    </source>
</reference>
<name>A0ABP9A3E8_9ACTN</name>
<evidence type="ECO:0000256" key="1">
    <source>
        <dbReference type="SAM" id="MobiDB-lite"/>
    </source>
</evidence>
<keyword evidence="3" id="KW-1185">Reference proteome</keyword>
<sequence length="175" mass="17484">MRRVSGAAGRAVRRLSVALSVTTLLGAGACSPSGQSGSPSQSPSAMESTPTAPDTAAAEAAKSVLDRGIVAMESIGGGSGGLERQFGNTHPATPDDVLSVSFAFTCTGGATVALTFTTADKDVPSAAGTQVCDGSIFQRSIDTSKPGPLEFSAALTGSEGGGYAYAYYAEKKQLP</sequence>
<evidence type="ECO:0000313" key="2">
    <source>
        <dbReference type="EMBL" id="GAA4772875.1"/>
    </source>
</evidence>
<accession>A0ABP9A3E8</accession>
<evidence type="ECO:0000313" key="3">
    <source>
        <dbReference type="Proteomes" id="UP001501147"/>
    </source>
</evidence>
<protein>
    <recommendedName>
        <fullName evidence="4">Lipoprotein</fullName>
    </recommendedName>
</protein>
<dbReference type="Proteomes" id="UP001501147">
    <property type="component" value="Unassembled WGS sequence"/>
</dbReference>
<feature type="region of interest" description="Disordered" evidence="1">
    <location>
        <begin position="29"/>
        <end position="60"/>
    </location>
</feature>
<dbReference type="PROSITE" id="PS51257">
    <property type="entry name" value="PROKAR_LIPOPROTEIN"/>
    <property type="match status" value="1"/>
</dbReference>
<dbReference type="EMBL" id="BAABJV010000003">
    <property type="protein sequence ID" value="GAA4772875.1"/>
    <property type="molecule type" value="Genomic_DNA"/>
</dbReference>
<evidence type="ECO:0008006" key="4">
    <source>
        <dbReference type="Google" id="ProtNLM"/>
    </source>
</evidence>
<comment type="caution">
    <text evidence="2">The sequence shown here is derived from an EMBL/GenBank/DDBJ whole genome shotgun (WGS) entry which is preliminary data.</text>
</comment>
<proteinExistence type="predicted"/>